<reference evidence="4 5" key="1">
    <citation type="journal article" date="2009" name="Nature">
        <title>Evolution of pathogenicity and sexual reproduction in eight Candida genomes.</title>
        <authorList>
            <person name="Butler G."/>
            <person name="Rasmussen M.D."/>
            <person name="Lin M.F."/>
            <person name="Santos M.A."/>
            <person name="Sakthikumar S."/>
            <person name="Munro C.A."/>
            <person name="Rheinbay E."/>
            <person name="Grabherr M."/>
            <person name="Forche A."/>
            <person name="Reedy J.L."/>
            <person name="Agrafioti I."/>
            <person name="Arnaud M.B."/>
            <person name="Bates S."/>
            <person name="Brown A.J."/>
            <person name="Brunke S."/>
            <person name="Costanzo M.C."/>
            <person name="Fitzpatrick D.A."/>
            <person name="de Groot P.W."/>
            <person name="Harris D."/>
            <person name="Hoyer L.L."/>
            <person name="Hube B."/>
            <person name="Klis F.M."/>
            <person name="Kodira C."/>
            <person name="Lennard N."/>
            <person name="Logue M.E."/>
            <person name="Martin R."/>
            <person name="Neiman A.M."/>
            <person name="Nikolaou E."/>
            <person name="Quail M.A."/>
            <person name="Quinn J."/>
            <person name="Santos M.C."/>
            <person name="Schmitzberger F.F."/>
            <person name="Sherlock G."/>
            <person name="Shah P."/>
            <person name="Silverstein K.A."/>
            <person name="Skrzypek M.S."/>
            <person name="Soll D."/>
            <person name="Staggs R."/>
            <person name="Stansfield I."/>
            <person name="Stumpf M.P."/>
            <person name="Sudbery P.E."/>
            <person name="Srikantha T."/>
            <person name="Zeng Q."/>
            <person name="Berman J."/>
            <person name="Berriman M."/>
            <person name="Heitman J."/>
            <person name="Gow N.A."/>
            <person name="Lorenz M.C."/>
            <person name="Birren B.W."/>
            <person name="Kellis M."/>
            <person name="Cuomo C.A."/>
        </authorList>
    </citation>
    <scope>NUCLEOTIDE SEQUENCE [LARGE SCALE GENOMIC DNA]</scope>
    <source>
        <strain evidence="5">ATCC MYA-3404 / T1</strain>
    </source>
</reference>
<dbReference type="NCBIfam" id="TIGR00152">
    <property type="entry name" value="dephospho-CoA kinase"/>
    <property type="match status" value="1"/>
</dbReference>
<dbReference type="HAMAP" id="MF_00376">
    <property type="entry name" value="Dephospho_CoA_kinase"/>
    <property type="match status" value="1"/>
</dbReference>
<dbReference type="GO" id="GO:1990143">
    <property type="term" value="C:CoA-synthesizing protein complex"/>
    <property type="evidence" value="ECO:0007669"/>
    <property type="project" value="EnsemblFungi"/>
</dbReference>
<evidence type="ECO:0008006" key="6">
    <source>
        <dbReference type="Google" id="ProtNLM"/>
    </source>
</evidence>
<gene>
    <name evidence="4" type="ORF">CTRG_06121</name>
</gene>
<name>C5MJ78_CANTT</name>
<sequence length="292" mass="33048">MNLNEKPVEEGKKKLKNSQYQFLTLSAHNLSPLHLLLRYRHTKEVLPTQMLIVGLTGGIACGKSTVSKELKEKYHLTIVDADLIAREVVYPNKPAFKKIVAAFGKEVPDLVNPQDGSLNRPALGKAVFGNKEKLAVLNSIVHPAVKWEMFKQILFAYLTFKQLIILDVPLLYESGLSLVCGLTVTISCAKEIQIDRLLERNPELSVSDATKRIDSQMSNQERNYRSDIVVDNSGDLNTLHESIKSLVHEIKPNFFWYLLDLFPPFAILSALFTFTLRRISDKFIGTRKPKLE</sequence>
<dbReference type="CDD" id="cd02022">
    <property type="entry name" value="DPCK"/>
    <property type="match status" value="1"/>
</dbReference>
<keyword evidence="1" id="KW-0547">Nucleotide-binding</keyword>
<dbReference type="Pfam" id="PF01121">
    <property type="entry name" value="CoaE"/>
    <property type="match status" value="1"/>
</dbReference>
<dbReference type="GO" id="GO:0015937">
    <property type="term" value="P:coenzyme A biosynthetic process"/>
    <property type="evidence" value="ECO:0007669"/>
    <property type="project" value="EnsemblFungi"/>
</dbReference>
<keyword evidence="5" id="KW-1185">Reference proteome</keyword>
<protein>
    <recommendedName>
        <fullName evidence="6">Dephospho-CoA kinase</fullName>
    </recommendedName>
</protein>
<dbReference type="Gene3D" id="3.40.50.300">
    <property type="entry name" value="P-loop containing nucleotide triphosphate hydrolases"/>
    <property type="match status" value="1"/>
</dbReference>
<evidence type="ECO:0000313" key="5">
    <source>
        <dbReference type="Proteomes" id="UP000002037"/>
    </source>
</evidence>
<accession>C5MJ78</accession>
<dbReference type="RefSeq" id="XP_002546643.1">
    <property type="nucleotide sequence ID" value="XM_002546597.1"/>
</dbReference>
<keyword evidence="3" id="KW-0812">Transmembrane</keyword>
<dbReference type="InterPro" id="IPR027417">
    <property type="entry name" value="P-loop_NTPase"/>
</dbReference>
<dbReference type="SUPFAM" id="SSF52540">
    <property type="entry name" value="P-loop containing nucleoside triphosphate hydrolases"/>
    <property type="match status" value="1"/>
</dbReference>
<dbReference type="PANTHER" id="PTHR10695">
    <property type="entry name" value="DEPHOSPHO-COA KINASE-RELATED"/>
    <property type="match status" value="1"/>
</dbReference>
<dbReference type="HOGENOM" id="CLU_057180_0_1_1"/>
<dbReference type="GO" id="GO:0005524">
    <property type="term" value="F:ATP binding"/>
    <property type="evidence" value="ECO:0007669"/>
    <property type="project" value="UniProtKB-KW"/>
</dbReference>
<dbReference type="OrthoDB" id="247245at2759"/>
<dbReference type="KEGG" id="ctp:CTRG_06121"/>
<keyword evidence="3" id="KW-0472">Membrane</keyword>
<keyword evidence="2" id="KW-0067">ATP-binding</keyword>
<dbReference type="GeneID" id="8298771"/>
<dbReference type="Proteomes" id="UP000002037">
    <property type="component" value="Unassembled WGS sequence"/>
</dbReference>
<evidence type="ECO:0000256" key="3">
    <source>
        <dbReference type="SAM" id="Phobius"/>
    </source>
</evidence>
<proteinExistence type="inferred from homology"/>
<dbReference type="EMBL" id="GG692405">
    <property type="protein sequence ID" value="EER30337.1"/>
    <property type="molecule type" value="Genomic_DNA"/>
</dbReference>
<dbReference type="PROSITE" id="PS51219">
    <property type="entry name" value="DPCK"/>
    <property type="match status" value="1"/>
</dbReference>
<evidence type="ECO:0000256" key="1">
    <source>
        <dbReference type="ARBA" id="ARBA00022741"/>
    </source>
</evidence>
<evidence type="ECO:0000256" key="2">
    <source>
        <dbReference type="ARBA" id="ARBA00022840"/>
    </source>
</evidence>
<dbReference type="GO" id="GO:0004140">
    <property type="term" value="F:dephospho-CoA kinase activity"/>
    <property type="evidence" value="ECO:0007669"/>
    <property type="project" value="InterPro"/>
</dbReference>
<dbReference type="VEuPathDB" id="FungiDB:CTRG_06121"/>
<keyword evidence="3" id="KW-1133">Transmembrane helix</keyword>
<dbReference type="eggNOG" id="KOG3220">
    <property type="taxonomic scope" value="Eukaryota"/>
</dbReference>
<organism evidence="4 5">
    <name type="scientific">Candida tropicalis (strain ATCC MYA-3404 / T1)</name>
    <name type="common">Yeast</name>
    <dbReference type="NCBI Taxonomy" id="294747"/>
    <lineage>
        <taxon>Eukaryota</taxon>
        <taxon>Fungi</taxon>
        <taxon>Dikarya</taxon>
        <taxon>Ascomycota</taxon>
        <taxon>Saccharomycotina</taxon>
        <taxon>Pichiomycetes</taxon>
        <taxon>Debaryomycetaceae</taxon>
        <taxon>Candida/Lodderomyces clade</taxon>
        <taxon>Candida</taxon>
    </lineage>
</organism>
<dbReference type="PANTHER" id="PTHR10695:SF46">
    <property type="entry name" value="BIFUNCTIONAL COENZYME A SYNTHASE-RELATED"/>
    <property type="match status" value="1"/>
</dbReference>
<dbReference type="GO" id="GO:0031315">
    <property type="term" value="C:extrinsic component of mitochondrial outer membrane"/>
    <property type="evidence" value="ECO:0007669"/>
    <property type="project" value="EnsemblFungi"/>
</dbReference>
<dbReference type="GO" id="GO:0005811">
    <property type="term" value="C:lipid droplet"/>
    <property type="evidence" value="ECO:0007669"/>
    <property type="project" value="EnsemblFungi"/>
</dbReference>
<evidence type="ECO:0000313" key="4">
    <source>
        <dbReference type="EMBL" id="EER30337.1"/>
    </source>
</evidence>
<feature type="transmembrane region" description="Helical" evidence="3">
    <location>
        <begin position="254"/>
        <end position="274"/>
    </location>
</feature>
<dbReference type="STRING" id="294747.C5MJ78"/>
<dbReference type="InterPro" id="IPR001977">
    <property type="entry name" value="Depp_CoAkinase"/>
</dbReference>
<dbReference type="AlphaFoldDB" id="C5MJ78"/>